<evidence type="ECO:0000256" key="1">
    <source>
        <dbReference type="SAM" id="MobiDB-lite"/>
    </source>
</evidence>
<protein>
    <submittedName>
        <fullName evidence="2">4039_t:CDS:1</fullName>
    </submittedName>
</protein>
<name>A0A9N9K2A9_9GLOM</name>
<evidence type="ECO:0000313" key="2">
    <source>
        <dbReference type="EMBL" id="CAG8807015.1"/>
    </source>
</evidence>
<reference evidence="2" key="1">
    <citation type="submission" date="2021-06" db="EMBL/GenBank/DDBJ databases">
        <authorList>
            <person name="Kallberg Y."/>
            <person name="Tangrot J."/>
            <person name="Rosling A."/>
        </authorList>
    </citation>
    <scope>NUCLEOTIDE SEQUENCE</scope>
    <source>
        <strain evidence="2">FL966</strain>
    </source>
</reference>
<proteinExistence type="predicted"/>
<dbReference type="OrthoDB" id="10465494at2759"/>
<sequence length="72" mass="8429">NSKLDNDEPYNDELDGDEMDDEPDGGEMDDEPNNRELKYLDKNIMNVDGYDIMNIDGMMKEYEESFDILIDK</sequence>
<feature type="region of interest" description="Disordered" evidence="1">
    <location>
        <begin position="1"/>
        <end position="37"/>
    </location>
</feature>
<comment type="caution">
    <text evidence="2">The sequence shown here is derived from an EMBL/GenBank/DDBJ whole genome shotgun (WGS) entry which is preliminary data.</text>
</comment>
<feature type="compositionally biased region" description="Acidic residues" evidence="1">
    <location>
        <begin position="7"/>
        <end position="31"/>
    </location>
</feature>
<dbReference type="EMBL" id="CAJVQA010035347">
    <property type="protein sequence ID" value="CAG8807015.1"/>
    <property type="molecule type" value="Genomic_DNA"/>
</dbReference>
<gene>
    <name evidence="2" type="ORF">CPELLU_LOCUS18253</name>
</gene>
<organism evidence="2 3">
    <name type="scientific">Cetraspora pellucida</name>
    <dbReference type="NCBI Taxonomy" id="1433469"/>
    <lineage>
        <taxon>Eukaryota</taxon>
        <taxon>Fungi</taxon>
        <taxon>Fungi incertae sedis</taxon>
        <taxon>Mucoromycota</taxon>
        <taxon>Glomeromycotina</taxon>
        <taxon>Glomeromycetes</taxon>
        <taxon>Diversisporales</taxon>
        <taxon>Gigasporaceae</taxon>
        <taxon>Cetraspora</taxon>
    </lineage>
</organism>
<feature type="non-terminal residue" evidence="2">
    <location>
        <position position="1"/>
    </location>
</feature>
<accession>A0A9N9K2A9</accession>
<dbReference type="AlphaFoldDB" id="A0A9N9K2A9"/>
<keyword evidence="3" id="KW-1185">Reference proteome</keyword>
<dbReference type="Proteomes" id="UP000789759">
    <property type="component" value="Unassembled WGS sequence"/>
</dbReference>
<evidence type="ECO:0000313" key="3">
    <source>
        <dbReference type="Proteomes" id="UP000789759"/>
    </source>
</evidence>
<feature type="non-terminal residue" evidence="2">
    <location>
        <position position="72"/>
    </location>
</feature>